<keyword evidence="3" id="KW-1185">Reference proteome</keyword>
<dbReference type="Proteomes" id="UP000799436">
    <property type="component" value="Unassembled WGS sequence"/>
</dbReference>
<feature type="region of interest" description="Disordered" evidence="1">
    <location>
        <begin position="28"/>
        <end position="53"/>
    </location>
</feature>
<proteinExistence type="predicted"/>
<dbReference type="AlphaFoldDB" id="A0A6G1LDN0"/>
<organism evidence="2 3">
    <name type="scientific">Teratosphaeria nubilosa</name>
    <dbReference type="NCBI Taxonomy" id="161662"/>
    <lineage>
        <taxon>Eukaryota</taxon>
        <taxon>Fungi</taxon>
        <taxon>Dikarya</taxon>
        <taxon>Ascomycota</taxon>
        <taxon>Pezizomycotina</taxon>
        <taxon>Dothideomycetes</taxon>
        <taxon>Dothideomycetidae</taxon>
        <taxon>Mycosphaerellales</taxon>
        <taxon>Teratosphaeriaceae</taxon>
        <taxon>Teratosphaeria</taxon>
    </lineage>
</organism>
<feature type="region of interest" description="Disordered" evidence="1">
    <location>
        <begin position="70"/>
        <end position="117"/>
    </location>
</feature>
<evidence type="ECO:0000313" key="2">
    <source>
        <dbReference type="EMBL" id="KAF2770730.1"/>
    </source>
</evidence>
<evidence type="ECO:0000313" key="3">
    <source>
        <dbReference type="Proteomes" id="UP000799436"/>
    </source>
</evidence>
<accession>A0A6G1LDN0</accession>
<reference evidence="2" key="1">
    <citation type="journal article" date="2020" name="Stud. Mycol.">
        <title>101 Dothideomycetes genomes: a test case for predicting lifestyles and emergence of pathogens.</title>
        <authorList>
            <person name="Haridas S."/>
            <person name="Albert R."/>
            <person name="Binder M."/>
            <person name="Bloem J."/>
            <person name="Labutti K."/>
            <person name="Salamov A."/>
            <person name="Andreopoulos B."/>
            <person name="Baker S."/>
            <person name="Barry K."/>
            <person name="Bills G."/>
            <person name="Bluhm B."/>
            <person name="Cannon C."/>
            <person name="Castanera R."/>
            <person name="Culley D."/>
            <person name="Daum C."/>
            <person name="Ezra D."/>
            <person name="Gonzalez J."/>
            <person name="Henrissat B."/>
            <person name="Kuo A."/>
            <person name="Liang C."/>
            <person name="Lipzen A."/>
            <person name="Lutzoni F."/>
            <person name="Magnuson J."/>
            <person name="Mondo S."/>
            <person name="Nolan M."/>
            <person name="Ohm R."/>
            <person name="Pangilinan J."/>
            <person name="Park H.-J."/>
            <person name="Ramirez L."/>
            <person name="Alfaro M."/>
            <person name="Sun H."/>
            <person name="Tritt A."/>
            <person name="Yoshinaga Y."/>
            <person name="Zwiers L.-H."/>
            <person name="Turgeon B."/>
            <person name="Goodwin S."/>
            <person name="Spatafora J."/>
            <person name="Crous P."/>
            <person name="Grigoriev I."/>
        </authorList>
    </citation>
    <scope>NUCLEOTIDE SEQUENCE</scope>
    <source>
        <strain evidence="2">CBS 116005</strain>
    </source>
</reference>
<evidence type="ECO:0000256" key="1">
    <source>
        <dbReference type="SAM" id="MobiDB-lite"/>
    </source>
</evidence>
<gene>
    <name evidence="2" type="ORF">EJ03DRAFT_373327</name>
</gene>
<protein>
    <submittedName>
        <fullName evidence="2">Uncharacterized protein</fullName>
    </submittedName>
</protein>
<sequence>MPERPHSPEEGAMQALIAADFKMQTAYEAGGGRTSKQMSTLTRRLEDSGPASPFSVAAYDSVLDLDSEVSRTADAVAEEPGHGDGSGGAGEANNEGGGDHGENGGHRKDDGNGEGER</sequence>
<name>A0A6G1LDN0_9PEZI</name>
<feature type="compositionally biased region" description="Basic and acidic residues" evidence="1">
    <location>
        <begin position="97"/>
        <end position="117"/>
    </location>
</feature>
<dbReference type="EMBL" id="ML995823">
    <property type="protein sequence ID" value="KAF2770730.1"/>
    <property type="molecule type" value="Genomic_DNA"/>
</dbReference>